<accession>A0A9P8F123</accession>
<keyword evidence="8" id="KW-1185">Reference proteome</keyword>
<dbReference type="InterPro" id="IPR023298">
    <property type="entry name" value="ATPase_P-typ_TM_dom_sf"/>
</dbReference>
<dbReference type="GO" id="GO:0030001">
    <property type="term" value="P:metal ion transport"/>
    <property type="evidence" value="ECO:0007669"/>
    <property type="project" value="UniProtKB-ARBA"/>
</dbReference>
<dbReference type="FunFam" id="1.20.1110.10:FF:000037">
    <property type="entry name" value="Calcium-transporting ATPase, putative"/>
    <property type="match status" value="1"/>
</dbReference>
<feature type="transmembrane region" description="Helical" evidence="5">
    <location>
        <begin position="221"/>
        <end position="245"/>
    </location>
</feature>
<dbReference type="SUPFAM" id="SSF56784">
    <property type="entry name" value="HAD-like"/>
    <property type="match status" value="1"/>
</dbReference>
<evidence type="ECO:0000313" key="7">
    <source>
        <dbReference type="EMBL" id="KAG9924481.1"/>
    </source>
</evidence>
<feature type="transmembrane region" description="Helical" evidence="5">
    <location>
        <begin position="48"/>
        <end position="69"/>
    </location>
</feature>
<keyword evidence="4 5" id="KW-0472">Membrane</keyword>
<dbReference type="Gene3D" id="3.40.50.1000">
    <property type="entry name" value="HAD superfamily/HAD-like"/>
    <property type="match status" value="1"/>
</dbReference>
<dbReference type="AlphaFoldDB" id="A0A9P8F123"/>
<comment type="caution">
    <text evidence="7">The sequence shown here is derived from an EMBL/GenBank/DDBJ whole genome shotgun (WGS) entry which is preliminary data.</text>
</comment>
<feature type="non-terminal residue" evidence="7">
    <location>
        <position position="293"/>
    </location>
</feature>
<feature type="non-terminal residue" evidence="7">
    <location>
        <position position="1"/>
    </location>
</feature>
<dbReference type="InterPro" id="IPR006068">
    <property type="entry name" value="ATPase_P-typ_cation-transptr_C"/>
</dbReference>
<dbReference type="SUPFAM" id="SSF81665">
    <property type="entry name" value="Calcium ATPase, transmembrane domain M"/>
    <property type="match status" value="1"/>
</dbReference>
<gene>
    <name evidence="7" type="ORF">KCU98_g21621</name>
</gene>
<dbReference type="Proteomes" id="UP000729357">
    <property type="component" value="Unassembled WGS sequence"/>
</dbReference>
<evidence type="ECO:0000256" key="5">
    <source>
        <dbReference type="SAM" id="Phobius"/>
    </source>
</evidence>
<feature type="transmembrane region" description="Helical" evidence="5">
    <location>
        <begin position="121"/>
        <end position="143"/>
    </location>
</feature>
<protein>
    <submittedName>
        <fullName evidence="7">Calcium ATPase</fullName>
    </submittedName>
</protein>
<dbReference type="PANTHER" id="PTHR42861">
    <property type="entry name" value="CALCIUM-TRANSPORTING ATPASE"/>
    <property type="match status" value="1"/>
</dbReference>
<dbReference type="InterPro" id="IPR023214">
    <property type="entry name" value="HAD_sf"/>
</dbReference>
<feature type="domain" description="Cation-transporting P-type ATPase C-terminal" evidence="6">
    <location>
        <begin position="72"/>
        <end position="275"/>
    </location>
</feature>
<dbReference type="Pfam" id="PF00689">
    <property type="entry name" value="Cation_ATPase_C"/>
    <property type="match status" value="1"/>
</dbReference>
<comment type="subcellular location">
    <subcellularLocation>
        <location evidence="1">Membrane</location>
    </subcellularLocation>
</comment>
<dbReference type="EMBL" id="JAHFXS010007685">
    <property type="protein sequence ID" value="KAG9924481.1"/>
    <property type="molecule type" value="Genomic_DNA"/>
</dbReference>
<name>A0A9P8F123_AURME</name>
<reference evidence="7" key="2">
    <citation type="submission" date="2021-08" db="EMBL/GenBank/DDBJ databases">
        <authorList>
            <person name="Gostincar C."/>
            <person name="Sun X."/>
            <person name="Song Z."/>
            <person name="Gunde-Cimerman N."/>
        </authorList>
    </citation>
    <scope>NUCLEOTIDE SEQUENCE</scope>
    <source>
        <strain evidence="7">EXF-9298</strain>
    </source>
</reference>
<evidence type="ECO:0000256" key="1">
    <source>
        <dbReference type="ARBA" id="ARBA00004370"/>
    </source>
</evidence>
<keyword evidence="2 5" id="KW-0812">Transmembrane</keyword>
<reference evidence="7" key="1">
    <citation type="journal article" date="2021" name="J Fungi (Basel)">
        <title>Virulence traits and population genomics of the black yeast Aureobasidium melanogenum.</title>
        <authorList>
            <person name="Cernosa A."/>
            <person name="Sun X."/>
            <person name="Gostincar C."/>
            <person name="Fang C."/>
            <person name="Gunde-Cimerman N."/>
            <person name="Song Z."/>
        </authorList>
    </citation>
    <scope>NUCLEOTIDE SEQUENCE</scope>
    <source>
        <strain evidence="7">EXF-9298</strain>
    </source>
</reference>
<evidence type="ECO:0000259" key="6">
    <source>
        <dbReference type="Pfam" id="PF00689"/>
    </source>
</evidence>
<dbReference type="InterPro" id="IPR036412">
    <property type="entry name" value="HAD-like_sf"/>
</dbReference>
<keyword evidence="3 5" id="KW-1133">Transmembrane helix</keyword>
<dbReference type="GO" id="GO:0016020">
    <property type="term" value="C:membrane"/>
    <property type="evidence" value="ECO:0007669"/>
    <property type="project" value="UniProtKB-SubCell"/>
</dbReference>
<evidence type="ECO:0000256" key="4">
    <source>
        <dbReference type="ARBA" id="ARBA00023136"/>
    </source>
</evidence>
<evidence type="ECO:0000313" key="8">
    <source>
        <dbReference type="Proteomes" id="UP000729357"/>
    </source>
</evidence>
<evidence type="ECO:0000256" key="3">
    <source>
        <dbReference type="ARBA" id="ARBA00022989"/>
    </source>
</evidence>
<dbReference type="Gene3D" id="1.20.1110.10">
    <property type="entry name" value="Calcium-transporting ATPase, transmembrane domain"/>
    <property type="match status" value="1"/>
</dbReference>
<feature type="transmembrane region" description="Helical" evidence="5">
    <location>
        <begin position="184"/>
        <end position="201"/>
    </location>
</feature>
<feature type="transmembrane region" description="Helical" evidence="5">
    <location>
        <begin position="81"/>
        <end position="100"/>
    </location>
</feature>
<evidence type="ECO:0000256" key="2">
    <source>
        <dbReference type="ARBA" id="ARBA00022692"/>
    </source>
</evidence>
<sequence length="293" mass="32467">KADIGVAMGSGTDVAKLAADMVLADDNFATIEAAVEEGRSIYNNTQQFIRYLISSNIGEVVSIFLTAAMGMPEALIPVQLLWVNLVTDGLPATALSFNPADHDIMKRLPRKRDEALIGGWLFFRYMVIGTYVGIATVGGYAWYFMFSEAGPKISFHALTHFHSCSIFEHPIDCLMFTDYRSKTASTISLSILVVIEMLNAMNALSSSESLLTLPLWKNMMLVYAICLSMALHFALLYIPFLQGIFGIVPLGMEEWKLVLAWSAPIILIDEGLKFLERAFVMEKPGKHIKPKAE</sequence>
<proteinExistence type="predicted"/>
<organism evidence="7 8">
    <name type="scientific">Aureobasidium melanogenum</name>
    <name type="common">Aureobasidium pullulans var. melanogenum</name>
    <dbReference type="NCBI Taxonomy" id="46634"/>
    <lineage>
        <taxon>Eukaryota</taxon>
        <taxon>Fungi</taxon>
        <taxon>Dikarya</taxon>
        <taxon>Ascomycota</taxon>
        <taxon>Pezizomycotina</taxon>
        <taxon>Dothideomycetes</taxon>
        <taxon>Dothideomycetidae</taxon>
        <taxon>Dothideales</taxon>
        <taxon>Saccotheciaceae</taxon>
        <taxon>Aureobasidium</taxon>
    </lineage>
</organism>